<evidence type="ECO:0000256" key="2">
    <source>
        <dbReference type="ARBA" id="ARBA00004584"/>
    </source>
</evidence>
<dbReference type="KEGG" id="ndi:NDAI_0I01550"/>
<evidence type="ECO:0000256" key="4">
    <source>
        <dbReference type="ARBA" id="ARBA00022454"/>
    </source>
</evidence>
<comment type="similarity">
    <text evidence="3">Belongs to the CENP-O/MCM21 family.</text>
</comment>
<dbReference type="AlphaFoldDB" id="G0WG13"/>
<dbReference type="OrthoDB" id="10050372at2759"/>
<dbReference type="RefSeq" id="XP_003671967.1">
    <property type="nucleotide sequence ID" value="XM_003671919.1"/>
</dbReference>
<name>G0WG13_NAUDC</name>
<gene>
    <name evidence="8" type="primary">NDAI0I01550</name>
    <name evidence="8" type="ordered locus">NDAI_0I01550</name>
</gene>
<dbReference type="eggNOG" id="ENOG502RXWX">
    <property type="taxonomic scope" value="Eukaryota"/>
</dbReference>
<keyword evidence="6" id="KW-0137">Centromere</keyword>
<dbReference type="Pfam" id="PF09496">
    <property type="entry name" value="CENP-O"/>
    <property type="match status" value="1"/>
</dbReference>
<dbReference type="STRING" id="1071378.G0WG13"/>
<sequence length="276" mass="31478">MSDITDLEQDIAALKVELEGLRAKRDALKDPGKDIQKDTSIAETNADRQLQSLLDQFPQLHDILLSDNAIDKSSPVLHNNGEDDTSLLSRKRKSEHGSPNTKHKRLSLSANLPEHEWVLKMQPPIEHKMFDTSVADVLGTDILSSPSKRIIETKERQSDNLQRTLILLEDFYKKLGVNFLQLFDPNDLEMNEKMEALQMKGDMLGVRFELPSSEGAQKYYLLLKKETASDYWIPYKHSLPNIIDVNEYFVNVAAESHEDIYLIAKDIYLQLLTSAN</sequence>
<evidence type="ECO:0000256" key="5">
    <source>
        <dbReference type="ARBA" id="ARBA00023242"/>
    </source>
</evidence>
<evidence type="ECO:0000313" key="9">
    <source>
        <dbReference type="Proteomes" id="UP000000689"/>
    </source>
</evidence>
<keyword evidence="9" id="KW-1185">Reference proteome</keyword>
<dbReference type="HOGENOM" id="CLU_068734_0_0_1"/>
<keyword evidence="4" id="KW-0158">Chromosome</keyword>
<dbReference type="GO" id="GO:1905262">
    <property type="term" value="P:negative regulation of meiotic DNA double-strand break formation involved in reciprocal meiotic recombination"/>
    <property type="evidence" value="ECO:0007669"/>
    <property type="project" value="EnsemblFungi"/>
</dbReference>
<evidence type="ECO:0000256" key="6">
    <source>
        <dbReference type="ARBA" id="ARBA00023328"/>
    </source>
</evidence>
<comment type="subcellular location">
    <subcellularLocation>
        <location evidence="2">Chromosome</location>
        <location evidence="2">Centromere</location>
    </subcellularLocation>
    <subcellularLocation>
        <location evidence="1">Nucleus</location>
    </subcellularLocation>
</comment>
<evidence type="ECO:0000256" key="3">
    <source>
        <dbReference type="ARBA" id="ARBA00007321"/>
    </source>
</evidence>
<organism evidence="8 9">
    <name type="scientific">Naumovozyma dairenensis (strain ATCC 10597 / BCRC 20456 / CBS 421 / NBRC 0211 / NRRL Y-12639)</name>
    <name type="common">Saccharomyces dairenensis</name>
    <dbReference type="NCBI Taxonomy" id="1071378"/>
    <lineage>
        <taxon>Eukaryota</taxon>
        <taxon>Fungi</taxon>
        <taxon>Dikarya</taxon>
        <taxon>Ascomycota</taxon>
        <taxon>Saccharomycotina</taxon>
        <taxon>Saccharomycetes</taxon>
        <taxon>Saccharomycetales</taxon>
        <taxon>Saccharomycetaceae</taxon>
        <taxon>Naumovozyma</taxon>
    </lineage>
</organism>
<dbReference type="GO" id="GO:0034087">
    <property type="term" value="P:establishment of mitotic sister chromatid cohesion"/>
    <property type="evidence" value="ECO:0007669"/>
    <property type="project" value="EnsemblFungi"/>
</dbReference>
<evidence type="ECO:0000256" key="7">
    <source>
        <dbReference type="SAM" id="MobiDB-lite"/>
    </source>
</evidence>
<evidence type="ECO:0000256" key="1">
    <source>
        <dbReference type="ARBA" id="ARBA00004123"/>
    </source>
</evidence>
<dbReference type="GeneID" id="11493656"/>
<protein>
    <submittedName>
        <fullName evidence="8">Uncharacterized protein</fullName>
    </submittedName>
</protein>
<proteinExistence type="inferred from homology"/>
<dbReference type="EMBL" id="HE580275">
    <property type="protein sequence ID" value="CCD26724.1"/>
    <property type="molecule type" value="Genomic_DNA"/>
</dbReference>
<feature type="region of interest" description="Disordered" evidence="7">
    <location>
        <begin position="72"/>
        <end position="107"/>
    </location>
</feature>
<dbReference type="OMA" id="NHSFATI"/>
<accession>G0WG13</accession>
<reference evidence="8 9" key="1">
    <citation type="journal article" date="2011" name="Proc. Natl. Acad. Sci. U.S.A.">
        <title>Evolutionary erosion of yeast sex chromosomes by mating-type switching accidents.</title>
        <authorList>
            <person name="Gordon J.L."/>
            <person name="Armisen D."/>
            <person name="Proux-Wera E."/>
            <person name="Oheigeartaigh S.S."/>
            <person name="Byrne K.P."/>
            <person name="Wolfe K.H."/>
        </authorList>
    </citation>
    <scope>NUCLEOTIDE SEQUENCE [LARGE SCALE GENOMIC DNA]</scope>
    <source>
        <strain evidence="9">ATCC 10597 / BCRC 20456 / CBS 421 / NBRC 0211 / NRRL Y-12639</strain>
    </source>
</reference>
<evidence type="ECO:0000313" key="8">
    <source>
        <dbReference type="EMBL" id="CCD26724.1"/>
    </source>
</evidence>
<dbReference type="InterPro" id="IPR018464">
    <property type="entry name" value="CENP-O"/>
</dbReference>
<dbReference type="GO" id="GO:0000817">
    <property type="term" value="C:COMA complex"/>
    <property type="evidence" value="ECO:0007669"/>
    <property type="project" value="EnsemblFungi"/>
</dbReference>
<dbReference type="GO" id="GO:0071459">
    <property type="term" value="P:protein localization to chromosome, centromeric region"/>
    <property type="evidence" value="ECO:0007669"/>
    <property type="project" value="EnsemblFungi"/>
</dbReference>
<keyword evidence="5" id="KW-0539">Nucleus</keyword>
<dbReference type="Proteomes" id="UP000000689">
    <property type="component" value="Chromosome 9"/>
</dbReference>